<reference evidence="2 3" key="1">
    <citation type="journal article" date="2013" name="BMC Genomics">
        <title>Genome sequence and analysis of methylotrophic yeast Hansenula polymorpha DL1.</title>
        <authorList>
            <person name="Ravin N.V."/>
            <person name="Eldarov M.A."/>
            <person name="Kadnikov V.V."/>
            <person name="Beletsky A.V."/>
            <person name="Schneider J."/>
            <person name="Mardanova E.S."/>
            <person name="Smekalova E.M."/>
            <person name="Zvereva M.I."/>
            <person name="Dontsova O.A."/>
            <person name="Mardanov A.V."/>
            <person name="Skryabin K.G."/>
        </authorList>
    </citation>
    <scope>NUCLEOTIDE SEQUENCE [LARGE SCALE GENOMIC DNA]</scope>
    <source>
        <strain evidence="3">ATCC 26012 / BCRC 20466 / JCM 22074 / NRRL Y-7560 / DL-1</strain>
    </source>
</reference>
<dbReference type="Proteomes" id="UP000008673">
    <property type="component" value="Unassembled WGS sequence"/>
</dbReference>
<keyword evidence="3" id="KW-1185">Reference proteome</keyword>
<dbReference type="KEGG" id="opa:HPODL_02115"/>
<dbReference type="OrthoDB" id="3993625at2759"/>
<proteinExistence type="predicted"/>
<sequence>MKRIWTPYVDIMTLGISQSTETKEEATLKKSPSITNISKFAQPKPLPISFNMKISEELAEIKTALTDLKVRSKNNNQSLTKLNENLARFNETTGGEERKELQTLVQQLREVVEELRAGKEPGEAEKEKQVTDFTKDQIVADQSYLEALRAEQTELLQKNKAATEELLRTELAASQLRAKCVQYTAHLKTLRSEFKQLETEKEHLISNLEREKQNSHTPSSQKLLDLLTAASLDNGGTIRSGTRAENKENHRIFSSVY</sequence>
<gene>
    <name evidence="2" type="ORF">HPODL_02115</name>
</gene>
<dbReference type="RefSeq" id="XP_013937203.1">
    <property type="nucleotide sequence ID" value="XM_014081728.1"/>
</dbReference>
<dbReference type="GeneID" id="25771570"/>
<protein>
    <submittedName>
        <fullName evidence="2">Uncharacterized protein</fullName>
    </submittedName>
</protein>
<name>W1QJI4_OGAPD</name>
<dbReference type="HOGENOM" id="CLU_1082192_0_0_1"/>
<feature type="coiled-coil region" evidence="1">
    <location>
        <begin position="145"/>
        <end position="214"/>
    </location>
</feature>
<evidence type="ECO:0000313" key="3">
    <source>
        <dbReference type="Proteomes" id="UP000008673"/>
    </source>
</evidence>
<evidence type="ECO:0000313" key="2">
    <source>
        <dbReference type="EMBL" id="ESX02792.1"/>
    </source>
</evidence>
<dbReference type="EMBL" id="AEOI02000003">
    <property type="protein sequence ID" value="ESX02792.1"/>
    <property type="molecule type" value="Genomic_DNA"/>
</dbReference>
<evidence type="ECO:0000256" key="1">
    <source>
        <dbReference type="SAM" id="Coils"/>
    </source>
</evidence>
<organism evidence="2 3">
    <name type="scientific">Ogataea parapolymorpha (strain ATCC 26012 / BCRC 20466 / JCM 22074 / NRRL Y-7560 / DL-1)</name>
    <name type="common">Yeast</name>
    <name type="synonym">Hansenula polymorpha</name>
    <dbReference type="NCBI Taxonomy" id="871575"/>
    <lineage>
        <taxon>Eukaryota</taxon>
        <taxon>Fungi</taxon>
        <taxon>Dikarya</taxon>
        <taxon>Ascomycota</taxon>
        <taxon>Saccharomycotina</taxon>
        <taxon>Pichiomycetes</taxon>
        <taxon>Pichiales</taxon>
        <taxon>Pichiaceae</taxon>
        <taxon>Ogataea</taxon>
    </lineage>
</organism>
<keyword evidence="1" id="KW-0175">Coiled coil</keyword>
<comment type="caution">
    <text evidence="2">The sequence shown here is derived from an EMBL/GenBank/DDBJ whole genome shotgun (WGS) entry which is preliminary data.</text>
</comment>
<dbReference type="AlphaFoldDB" id="W1QJI4"/>
<accession>W1QJI4</accession>